<name>A0A7K0CGG4_9ACTN</name>
<evidence type="ECO:0000256" key="9">
    <source>
        <dbReference type="ARBA" id="ARBA00048092"/>
    </source>
</evidence>
<dbReference type="InterPro" id="IPR045087">
    <property type="entry name" value="Cu-oxidase_fam"/>
</dbReference>
<dbReference type="InterPro" id="IPR011706">
    <property type="entry name" value="Cu-oxidase_C"/>
</dbReference>
<keyword evidence="4" id="KW-0560">Oxidoreductase</keyword>
<dbReference type="PROSITE" id="PS00080">
    <property type="entry name" value="MULTICOPPER_OXIDASE2"/>
    <property type="match status" value="1"/>
</dbReference>
<organism evidence="13 14">
    <name type="scientific">Streptomyces smaragdinus</name>
    <dbReference type="NCBI Taxonomy" id="2585196"/>
    <lineage>
        <taxon>Bacteria</taxon>
        <taxon>Bacillati</taxon>
        <taxon>Actinomycetota</taxon>
        <taxon>Actinomycetes</taxon>
        <taxon>Kitasatosporales</taxon>
        <taxon>Streptomycetaceae</taxon>
        <taxon>Streptomyces</taxon>
    </lineage>
</organism>
<dbReference type="Proteomes" id="UP000466345">
    <property type="component" value="Unassembled WGS sequence"/>
</dbReference>
<evidence type="ECO:0000256" key="10">
    <source>
        <dbReference type="SAM" id="SignalP"/>
    </source>
</evidence>
<evidence type="ECO:0000313" key="14">
    <source>
        <dbReference type="Proteomes" id="UP000466345"/>
    </source>
</evidence>
<dbReference type="CDD" id="cd13890">
    <property type="entry name" value="CuRO_3_CueO_FtsP"/>
    <property type="match status" value="1"/>
</dbReference>
<dbReference type="InterPro" id="IPR006311">
    <property type="entry name" value="TAT_signal"/>
</dbReference>
<dbReference type="PANTHER" id="PTHR48267:SF1">
    <property type="entry name" value="BILIRUBIN OXIDASE"/>
    <property type="match status" value="1"/>
</dbReference>
<sequence length="484" mass="52655">MFTRRHAIRLGLTAGAVGAVGSAGALAETLAAVPPARAATPAAAGVAQFSVPLTVPPRLRPYRSTATTDYYAVTASRVFREILPGTRTEVLAYNGSFPGPTVRARSGRRAVVRQTNALDTPVSVHLHGGANPMESDGGAMDTIAPGATKTYVYDNRQPAATLWTHDHAHHMEAEHVYRGLSGLYLLGDRDEDALGLPSGEFDVPLMVRDARFDDQGAMVYAMGDAENRSTILVNGRPWPRMRVKARKYRFRMVNSANLRVFVLCLSDGGEIVQIGADGGLLEAPVSTQVLVLSPGERADFVIDFSRYAPGTQLLLQNLIGPGPTDQVGSVMRFDVGDPAPDRSTVPATLAAYPALPEPTVERSFTLRMDEPGTGHMAYINEKTFDPDRIDTTIAWGTTEVWTVTNTSETIPHNFHTHLVQFRILERDGQPVPPAEAGRKDTVFLFPGQSVRLQLTFDSHRGVFPYHCHMIDHSAMGMMAQMEIV</sequence>
<keyword evidence="10" id="KW-0732">Signal</keyword>
<dbReference type="EC" id="1.16.3.4" evidence="5"/>
<evidence type="ECO:0000256" key="1">
    <source>
        <dbReference type="ARBA" id="ARBA00010609"/>
    </source>
</evidence>
<dbReference type="GO" id="GO:0016491">
    <property type="term" value="F:oxidoreductase activity"/>
    <property type="evidence" value="ECO:0007669"/>
    <property type="project" value="UniProtKB-KW"/>
</dbReference>
<evidence type="ECO:0000256" key="5">
    <source>
        <dbReference type="ARBA" id="ARBA00038978"/>
    </source>
</evidence>
<dbReference type="EMBL" id="WEGJ01000007">
    <property type="protein sequence ID" value="MQY12486.1"/>
    <property type="molecule type" value="Genomic_DNA"/>
</dbReference>
<feature type="signal peptide" evidence="10">
    <location>
        <begin position="1"/>
        <end position="27"/>
    </location>
</feature>
<dbReference type="InterPro" id="IPR008972">
    <property type="entry name" value="Cupredoxin"/>
</dbReference>
<dbReference type="PANTHER" id="PTHR48267">
    <property type="entry name" value="CUPREDOXIN SUPERFAMILY PROTEIN"/>
    <property type="match status" value="1"/>
</dbReference>
<keyword evidence="13" id="KW-0167">Capsid protein</keyword>
<comment type="similarity">
    <text evidence="1">Belongs to the multicopper oxidase family.</text>
</comment>
<comment type="subunit">
    <text evidence="2">Monomer.</text>
</comment>
<dbReference type="GO" id="GO:0005507">
    <property type="term" value="F:copper ion binding"/>
    <property type="evidence" value="ECO:0007669"/>
    <property type="project" value="InterPro"/>
</dbReference>
<evidence type="ECO:0000259" key="11">
    <source>
        <dbReference type="Pfam" id="PF07731"/>
    </source>
</evidence>
<dbReference type="Pfam" id="PF07732">
    <property type="entry name" value="Cu-oxidase_3"/>
    <property type="match status" value="1"/>
</dbReference>
<dbReference type="SUPFAM" id="SSF49503">
    <property type="entry name" value="Cupredoxins"/>
    <property type="match status" value="3"/>
</dbReference>
<protein>
    <recommendedName>
        <fullName evidence="6">Multicopper oxidase CueO</fullName>
        <ecNumber evidence="5">1.16.3.4</ecNumber>
    </recommendedName>
    <alternativeName>
        <fullName evidence="7">Copper efflux oxidase</fullName>
    </alternativeName>
    <alternativeName>
        <fullName evidence="8">Cuprous oxidase</fullName>
    </alternativeName>
</protein>
<evidence type="ECO:0000313" key="13">
    <source>
        <dbReference type="EMBL" id="MQY12486.1"/>
    </source>
</evidence>
<gene>
    <name evidence="13" type="primary">cotA</name>
    <name evidence="13" type="ORF">SRB5_26200</name>
</gene>
<evidence type="ECO:0000259" key="12">
    <source>
        <dbReference type="Pfam" id="PF07732"/>
    </source>
</evidence>
<dbReference type="AlphaFoldDB" id="A0A7K0CGG4"/>
<evidence type="ECO:0000256" key="3">
    <source>
        <dbReference type="ARBA" id="ARBA00022723"/>
    </source>
</evidence>
<dbReference type="RefSeq" id="WP_323377851.1">
    <property type="nucleotide sequence ID" value="NZ_WEGJ01000007.1"/>
</dbReference>
<evidence type="ECO:0000256" key="4">
    <source>
        <dbReference type="ARBA" id="ARBA00023002"/>
    </source>
</evidence>
<feature type="domain" description="Plastocyanin-like" evidence="11">
    <location>
        <begin position="363"/>
        <end position="482"/>
    </location>
</feature>
<reference evidence="13 14" key="1">
    <citation type="submission" date="2019-10" db="EMBL/GenBank/DDBJ databases">
        <title>Streptomyces smaragdinus sp. nov. and Streptomyces fabii sp. nov., isolated from the gut of fungus growing-termite Macrotermes natalensis.</title>
        <authorList>
            <person name="Schwitalla J."/>
            <person name="Benndorf R."/>
            <person name="Martin K."/>
            <person name="De Beer W."/>
            <person name="Kaster A.-K."/>
            <person name="Vollmers J."/>
            <person name="Poulsen M."/>
            <person name="Beemelmanns C."/>
        </authorList>
    </citation>
    <scope>NUCLEOTIDE SEQUENCE [LARGE SCALE GENOMIC DNA]</scope>
    <source>
        <strain evidence="13 14">RB5</strain>
    </source>
</reference>
<comment type="catalytic activity">
    <reaction evidence="9">
        <text>4 Cu(+) + O2 + 4 H(+) = 4 Cu(2+) + 2 H2O</text>
        <dbReference type="Rhea" id="RHEA:30083"/>
        <dbReference type="ChEBI" id="CHEBI:15377"/>
        <dbReference type="ChEBI" id="CHEBI:15378"/>
        <dbReference type="ChEBI" id="CHEBI:15379"/>
        <dbReference type="ChEBI" id="CHEBI:29036"/>
        <dbReference type="ChEBI" id="CHEBI:49552"/>
        <dbReference type="EC" id="1.16.3.4"/>
    </reaction>
    <physiologicalReaction direction="left-to-right" evidence="9">
        <dbReference type="Rhea" id="RHEA:30084"/>
    </physiologicalReaction>
</comment>
<evidence type="ECO:0000256" key="7">
    <source>
        <dbReference type="ARBA" id="ARBA00042896"/>
    </source>
</evidence>
<keyword evidence="3" id="KW-0479">Metal-binding</keyword>
<evidence type="ECO:0000256" key="6">
    <source>
        <dbReference type="ARBA" id="ARBA00041027"/>
    </source>
</evidence>
<evidence type="ECO:0000256" key="2">
    <source>
        <dbReference type="ARBA" id="ARBA00011245"/>
    </source>
</evidence>
<proteinExistence type="inferred from homology"/>
<dbReference type="Gene3D" id="2.60.40.420">
    <property type="entry name" value="Cupredoxins - blue copper proteins"/>
    <property type="match status" value="3"/>
</dbReference>
<dbReference type="Pfam" id="PF07731">
    <property type="entry name" value="Cu-oxidase_2"/>
    <property type="match status" value="1"/>
</dbReference>
<dbReference type="InterPro" id="IPR011707">
    <property type="entry name" value="Cu-oxidase-like_N"/>
</dbReference>
<feature type="chain" id="PRO_5039038702" description="Multicopper oxidase CueO" evidence="10">
    <location>
        <begin position="28"/>
        <end position="484"/>
    </location>
</feature>
<dbReference type="InterPro" id="IPR002355">
    <property type="entry name" value="Cu_oxidase_Cu_BS"/>
</dbReference>
<evidence type="ECO:0000256" key="8">
    <source>
        <dbReference type="ARBA" id="ARBA00043090"/>
    </source>
</evidence>
<dbReference type="PROSITE" id="PS51318">
    <property type="entry name" value="TAT"/>
    <property type="match status" value="1"/>
</dbReference>
<accession>A0A7K0CGG4</accession>
<keyword evidence="13" id="KW-0946">Virion</keyword>
<keyword evidence="14" id="KW-1185">Reference proteome</keyword>
<comment type="caution">
    <text evidence="13">The sequence shown here is derived from an EMBL/GenBank/DDBJ whole genome shotgun (WGS) entry which is preliminary data.</text>
</comment>
<feature type="domain" description="Plastocyanin-like" evidence="12">
    <location>
        <begin position="82"/>
        <end position="189"/>
    </location>
</feature>